<dbReference type="EMBL" id="CP016761">
    <property type="protein sequence ID" value="ANX12917.1"/>
    <property type="molecule type" value="Genomic_DNA"/>
</dbReference>
<feature type="transmembrane region" description="Helical" evidence="1">
    <location>
        <begin position="129"/>
        <end position="150"/>
    </location>
</feature>
<organism evidence="2 3">
    <name type="scientific">Fictibacillus arsenicus</name>
    <dbReference type="NCBI Taxonomy" id="255247"/>
    <lineage>
        <taxon>Bacteria</taxon>
        <taxon>Bacillati</taxon>
        <taxon>Bacillota</taxon>
        <taxon>Bacilli</taxon>
        <taxon>Bacillales</taxon>
        <taxon>Fictibacillaceae</taxon>
        <taxon>Fictibacillus</taxon>
    </lineage>
</organism>
<keyword evidence="1" id="KW-0472">Membrane</keyword>
<gene>
    <name evidence="2" type="ORF">ABE41_012970</name>
</gene>
<name>A0A1B1Z617_9BACL</name>
<evidence type="ECO:0000313" key="3">
    <source>
        <dbReference type="Proteomes" id="UP000077412"/>
    </source>
</evidence>
<dbReference type="KEGG" id="far:ABE41_012970"/>
<accession>A0A1B1Z617</accession>
<dbReference type="Pfam" id="PF06691">
    <property type="entry name" value="DUF1189"/>
    <property type="match status" value="1"/>
</dbReference>
<feature type="transmembrane region" description="Helical" evidence="1">
    <location>
        <begin position="156"/>
        <end position="174"/>
    </location>
</feature>
<proteinExistence type="predicted"/>
<evidence type="ECO:0008006" key="4">
    <source>
        <dbReference type="Google" id="ProtNLM"/>
    </source>
</evidence>
<dbReference type="Proteomes" id="UP000077412">
    <property type="component" value="Chromosome"/>
</dbReference>
<dbReference type="InterPro" id="IPR009574">
    <property type="entry name" value="DUF1189"/>
</dbReference>
<evidence type="ECO:0000256" key="1">
    <source>
        <dbReference type="SAM" id="Phobius"/>
    </source>
</evidence>
<keyword evidence="1" id="KW-0812">Transmembrane</keyword>
<protein>
    <recommendedName>
        <fullName evidence="4">DUF1189 domain-containing protein</fullName>
    </recommendedName>
</protein>
<dbReference type="STRING" id="255247.ABE41_012970"/>
<keyword evidence="3" id="KW-1185">Reference proteome</keyword>
<feature type="transmembrane region" description="Helical" evidence="1">
    <location>
        <begin position="82"/>
        <end position="109"/>
    </location>
</feature>
<dbReference type="RefSeq" id="WP_066290965.1">
    <property type="nucleotide sequence ID" value="NZ_CP016761.1"/>
</dbReference>
<feature type="transmembrane region" description="Helical" evidence="1">
    <location>
        <begin position="20"/>
        <end position="49"/>
    </location>
</feature>
<evidence type="ECO:0000313" key="2">
    <source>
        <dbReference type="EMBL" id="ANX12917.1"/>
    </source>
</evidence>
<sequence>MKLHIRFLKSLFSAKAISNFRLFGVGSTIIYVLSITFVCMLPVLLIFIFNMFNKEDHPMDNFQNYGLNPEQMQDFASSVNGVLPIILIVVYAAMYILFSGLLFSGVSVLSGIGLPVSKILNKKLSYRHLWVMSCYSITLPVILLTIIFLMNVHIPYSYFLFWVLTFIILTAAIYKSPDKK</sequence>
<dbReference type="AlphaFoldDB" id="A0A1B1Z617"/>
<keyword evidence="1" id="KW-1133">Transmembrane helix</keyword>
<reference evidence="2 3" key="1">
    <citation type="submission" date="2016-08" db="EMBL/GenBank/DDBJ databases">
        <title>Complete genome sequence of Fictibacillus arsenicus G25-54, a strain with toxicity to nematodes and a potential arsenic-resistance activity.</title>
        <authorList>
            <person name="Zheng Z."/>
        </authorList>
    </citation>
    <scope>NUCLEOTIDE SEQUENCE [LARGE SCALE GENOMIC DNA]</scope>
    <source>
        <strain evidence="2 3">G25-54</strain>
    </source>
</reference>